<dbReference type="GO" id="GO:0005737">
    <property type="term" value="C:cytoplasm"/>
    <property type="evidence" value="ECO:0007669"/>
    <property type="project" value="TreeGrafter"/>
</dbReference>
<dbReference type="GO" id="GO:0004356">
    <property type="term" value="F:glutamine synthetase activity"/>
    <property type="evidence" value="ECO:0007669"/>
    <property type="project" value="InterPro"/>
</dbReference>
<evidence type="ECO:0000256" key="3">
    <source>
        <dbReference type="RuleBase" id="RU000384"/>
    </source>
</evidence>
<name>A0A3E2BKY7_9BACT</name>
<feature type="domain" description="GS catalytic" evidence="4">
    <location>
        <begin position="129"/>
        <end position="520"/>
    </location>
</feature>
<proteinExistence type="inferred from homology"/>
<dbReference type="SUPFAM" id="SSF55931">
    <property type="entry name" value="Glutamine synthetase/guanido kinase"/>
    <property type="match status" value="1"/>
</dbReference>
<dbReference type="Proteomes" id="UP000257323">
    <property type="component" value="Unassembled WGS sequence"/>
</dbReference>
<dbReference type="PROSITE" id="PS51987">
    <property type="entry name" value="GS_CATALYTIC"/>
    <property type="match status" value="1"/>
</dbReference>
<evidence type="ECO:0000313" key="6">
    <source>
        <dbReference type="Proteomes" id="UP000257323"/>
    </source>
</evidence>
<dbReference type="SUPFAM" id="SSF54368">
    <property type="entry name" value="Glutamine synthetase, N-terminal domain"/>
    <property type="match status" value="1"/>
</dbReference>
<dbReference type="Gene3D" id="3.30.590.10">
    <property type="entry name" value="Glutamine synthetase/guanido kinase, catalytic domain"/>
    <property type="match status" value="1"/>
</dbReference>
<protein>
    <submittedName>
        <fullName evidence="5">Glutamine synthetase type I</fullName>
    </submittedName>
</protein>
<comment type="similarity">
    <text evidence="1 2 3">Belongs to the glutamine synthetase family.</text>
</comment>
<dbReference type="Pfam" id="PF00120">
    <property type="entry name" value="Gln-synt_C"/>
    <property type="match status" value="1"/>
</dbReference>
<dbReference type="EMBL" id="QUAH01000010">
    <property type="protein sequence ID" value="RFT15354.1"/>
    <property type="molecule type" value="Genomic_DNA"/>
</dbReference>
<dbReference type="PANTHER" id="PTHR43407">
    <property type="entry name" value="GLUTAMINE SYNTHETASE"/>
    <property type="match status" value="1"/>
</dbReference>
<dbReference type="GO" id="GO:0006542">
    <property type="term" value="P:glutamine biosynthetic process"/>
    <property type="evidence" value="ECO:0007669"/>
    <property type="project" value="InterPro"/>
</dbReference>
<sequence>MVSRRSYALANPVAALLDKEPKDFKRQDFLKLIEDRKLEKITFHYVGLDGKLKELKIPVVNPLQAETILAEGERVDGSSLYKGLVDMGLSDLYVVPVYRSAFLNPFDDRSLDFICRYLDSEGLSVRFTVDNILMRAHQVFREHTGLELRALGELEFFLLSDQPCIYPAPKQRGYHSSSPYVKTGYVLDEMVRLISQLSGAVKYAHSEVGYLDRVESEVEEIRGKTAEQMEIEFLPEPVEECAEHLVLARWIIRNVAFRHGMVATFTPKLEEGVAGNGLHFHLELKREGRNIMTNPDGSLSQEARLLIGGLCHYADSLTAFGNTVASSYFRLVPNQEAPTRVCWSDLNRSAMIRVPLGWTRVSNLAALVNPREMESFETPESRQTVEMRTADGSALIHLFLAGLTMAADWALSPETANIWGKEAAELAEKLYVSGNIFRDRKLLDSLQELPGSCQESARILREKRGLYERDLVFPSSIIEYVARMLEEEGDDNLREQLMLLSTEERQTLARRIMHKDLHKH</sequence>
<dbReference type="InterPro" id="IPR036651">
    <property type="entry name" value="Gln_synt_N_sf"/>
</dbReference>
<dbReference type="InterPro" id="IPR008146">
    <property type="entry name" value="Gln_synth_cat_dom"/>
</dbReference>
<evidence type="ECO:0000256" key="2">
    <source>
        <dbReference type="PROSITE-ProRule" id="PRU01331"/>
    </source>
</evidence>
<evidence type="ECO:0000313" key="5">
    <source>
        <dbReference type="EMBL" id="RFT15354.1"/>
    </source>
</evidence>
<evidence type="ECO:0000256" key="1">
    <source>
        <dbReference type="ARBA" id="ARBA00009897"/>
    </source>
</evidence>
<dbReference type="Gene3D" id="3.10.20.70">
    <property type="entry name" value="Glutamine synthetase, N-terminal domain"/>
    <property type="match status" value="1"/>
</dbReference>
<dbReference type="Pfam" id="PF03951">
    <property type="entry name" value="Gln-synt_N"/>
    <property type="match status" value="1"/>
</dbReference>
<evidence type="ECO:0000259" key="4">
    <source>
        <dbReference type="PROSITE" id="PS51987"/>
    </source>
</evidence>
<organism evidence="5 6">
    <name type="scientific">Candidatus Saccharicenans subterraneus</name>
    <dbReference type="NCBI Taxonomy" id="2508984"/>
    <lineage>
        <taxon>Bacteria</taxon>
        <taxon>Candidatus Aminicenantota</taxon>
        <taxon>Candidatus Aminicenantia</taxon>
        <taxon>Candidatus Aminicenantales</taxon>
        <taxon>Candidatus Saccharicenantaceae</taxon>
        <taxon>Candidatus Saccharicenans</taxon>
    </lineage>
</organism>
<dbReference type="InterPro" id="IPR014746">
    <property type="entry name" value="Gln_synth/guanido_kin_cat_dom"/>
</dbReference>
<dbReference type="GO" id="GO:0019740">
    <property type="term" value="P:nitrogen utilization"/>
    <property type="evidence" value="ECO:0007669"/>
    <property type="project" value="TreeGrafter"/>
</dbReference>
<dbReference type="SMART" id="SM01230">
    <property type="entry name" value="Gln-synt_C"/>
    <property type="match status" value="1"/>
</dbReference>
<dbReference type="InterPro" id="IPR008147">
    <property type="entry name" value="Gln_synt_N"/>
</dbReference>
<reference evidence="5 6" key="1">
    <citation type="submission" date="2018-08" db="EMBL/GenBank/DDBJ databases">
        <title>Genome analysis of the thermophilic bacterium of the candidate phylum Aminicenantes from deep subsurface aquifer revealed its physiology and ecological role.</title>
        <authorList>
            <person name="Kadnikov V.V."/>
            <person name="Mardanov A.V."/>
            <person name="Beletsky A.V."/>
            <person name="Karnachuk O.V."/>
            <person name="Ravin N.V."/>
        </authorList>
    </citation>
    <scope>NUCLEOTIDE SEQUENCE [LARGE SCALE GENOMIC DNA]</scope>
    <source>
        <strain evidence="5">BY38</strain>
    </source>
</reference>
<gene>
    <name evidence="5" type="ORF">OP8BY_0463</name>
</gene>
<comment type="caution">
    <text evidence="5">The sequence shown here is derived from an EMBL/GenBank/DDBJ whole genome shotgun (WGS) entry which is preliminary data.</text>
</comment>
<dbReference type="PANTHER" id="PTHR43407:SF1">
    <property type="entry name" value="LENGSIN"/>
    <property type="match status" value="1"/>
</dbReference>
<dbReference type="GO" id="GO:0016020">
    <property type="term" value="C:membrane"/>
    <property type="evidence" value="ECO:0007669"/>
    <property type="project" value="TreeGrafter"/>
</dbReference>
<accession>A0A3E2BKY7</accession>
<dbReference type="AlphaFoldDB" id="A0A3E2BKY7"/>